<protein>
    <submittedName>
        <fullName evidence="2">Uncharacterized protein</fullName>
    </submittedName>
</protein>
<sequence>MNPLLPIMIAQQPLAPDERLETGTVHEALRKGFFSLANHLGLSSDEAELISFTMDVNESAYGIEDEDLFELEVNHKIGTPNAKICHMRCYADATGRAHWHALFAEFNQKGELANIILTDSRLKGKKGITAAQDMDSNPFLIAQKAQVNFVPGPQQPYGIHNCWVYCLANLASLAAQGKTYEPQTSNLGQEIAKHIMDQDRIPCLLSEKTALVQSANDLHTSQSAETVLVSKPTASENIHRLFAVNEAASMGKKQSPPYENEAILNNPEPTGQEENRQMDVGLISLFLGADAMVLGMLLLAAAPPLSIGVGLSVFLVGLILSVSGVAILTSGSPMKNPELVESPEHLITARV</sequence>
<reference evidence="2 3" key="1">
    <citation type="submission" date="2015-11" db="EMBL/GenBank/DDBJ databases">
        <title>Genomic analysis of 38 Legionella species identifies large and diverse effector repertoires.</title>
        <authorList>
            <person name="Burstein D."/>
            <person name="Amaro F."/>
            <person name="Zusman T."/>
            <person name="Lifshitz Z."/>
            <person name="Cohen O."/>
            <person name="Gilbert J.A."/>
            <person name="Pupko T."/>
            <person name="Shuman H.A."/>
            <person name="Segal G."/>
        </authorList>
    </citation>
    <scope>NUCLEOTIDE SEQUENCE [LARGE SCALE GENOMIC DNA]</scope>
    <source>
        <strain evidence="2 3">BL-540</strain>
    </source>
</reference>
<keyword evidence="1" id="KW-0472">Membrane</keyword>
<organism evidence="2 3">
    <name type="scientific">Legionella jordanis</name>
    <dbReference type="NCBI Taxonomy" id="456"/>
    <lineage>
        <taxon>Bacteria</taxon>
        <taxon>Pseudomonadati</taxon>
        <taxon>Pseudomonadota</taxon>
        <taxon>Gammaproteobacteria</taxon>
        <taxon>Legionellales</taxon>
        <taxon>Legionellaceae</taxon>
        <taxon>Legionella</taxon>
    </lineage>
</organism>
<dbReference type="OrthoDB" id="5638419at2"/>
<keyword evidence="1" id="KW-0812">Transmembrane</keyword>
<evidence type="ECO:0000256" key="1">
    <source>
        <dbReference type="SAM" id="Phobius"/>
    </source>
</evidence>
<name>A0A0W0VC09_9GAMM</name>
<feature type="transmembrane region" description="Helical" evidence="1">
    <location>
        <begin position="280"/>
        <end position="301"/>
    </location>
</feature>
<evidence type="ECO:0000313" key="2">
    <source>
        <dbReference type="EMBL" id="KTD17421.1"/>
    </source>
</evidence>
<feature type="transmembrane region" description="Helical" evidence="1">
    <location>
        <begin position="307"/>
        <end position="328"/>
    </location>
</feature>
<accession>A0A0W0VC09</accession>
<evidence type="ECO:0000313" key="3">
    <source>
        <dbReference type="Proteomes" id="UP000055035"/>
    </source>
</evidence>
<dbReference type="AlphaFoldDB" id="A0A0W0VC09"/>
<comment type="caution">
    <text evidence="2">The sequence shown here is derived from an EMBL/GenBank/DDBJ whole genome shotgun (WGS) entry which is preliminary data.</text>
</comment>
<keyword evidence="3" id="KW-1185">Reference proteome</keyword>
<keyword evidence="1" id="KW-1133">Transmembrane helix</keyword>
<dbReference type="STRING" id="456.Ljor_1727"/>
<dbReference type="RefSeq" id="WP_058471178.1">
    <property type="nucleotide sequence ID" value="NZ_CAAAIC010000009.1"/>
</dbReference>
<proteinExistence type="predicted"/>
<dbReference type="Proteomes" id="UP000055035">
    <property type="component" value="Unassembled WGS sequence"/>
</dbReference>
<dbReference type="PATRIC" id="fig|456.5.peg.1844"/>
<gene>
    <name evidence="2" type="ORF">Ljor_1727</name>
</gene>
<dbReference type="EMBL" id="LNYJ01000011">
    <property type="protein sequence ID" value="KTD17421.1"/>
    <property type="molecule type" value="Genomic_DNA"/>
</dbReference>